<dbReference type="OrthoDB" id="442356at2759"/>
<keyword evidence="1" id="KW-0472">Membrane</keyword>
<feature type="transmembrane region" description="Helical" evidence="1">
    <location>
        <begin position="130"/>
        <end position="152"/>
    </location>
</feature>
<protein>
    <submittedName>
        <fullName evidence="2">PAO protein</fullName>
    </submittedName>
</protein>
<keyword evidence="1" id="KW-1133">Transmembrane helix</keyword>
<evidence type="ECO:0000313" key="2">
    <source>
        <dbReference type="EMBL" id="CAE7309495.1"/>
    </source>
</evidence>
<reference evidence="2" key="1">
    <citation type="submission" date="2021-02" db="EMBL/GenBank/DDBJ databases">
        <authorList>
            <person name="Dougan E. K."/>
            <person name="Rhodes N."/>
            <person name="Thang M."/>
            <person name="Chan C."/>
        </authorList>
    </citation>
    <scope>NUCLEOTIDE SEQUENCE</scope>
</reference>
<accession>A0A812NYK1</accession>
<feature type="transmembrane region" description="Helical" evidence="1">
    <location>
        <begin position="46"/>
        <end position="69"/>
    </location>
</feature>
<comment type="caution">
    <text evidence="2">The sequence shown here is derived from an EMBL/GenBank/DDBJ whole genome shotgun (WGS) entry which is preliminary data.</text>
</comment>
<dbReference type="Proteomes" id="UP000604046">
    <property type="component" value="Unassembled WGS sequence"/>
</dbReference>
<dbReference type="AlphaFoldDB" id="A0A812NYK1"/>
<evidence type="ECO:0000313" key="3">
    <source>
        <dbReference type="Proteomes" id="UP000604046"/>
    </source>
</evidence>
<organism evidence="2 3">
    <name type="scientific">Symbiodinium natans</name>
    <dbReference type="NCBI Taxonomy" id="878477"/>
    <lineage>
        <taxon>Eukaryota</taxon>
        <taxon>Sar</taxon>
        <taxon>Alveolata</taxon>
        <taxon>Dinophyceae</taxon>
        <taxon>Suessiales</taxon>
        <taxon>Symbiodiniaceae</taxon>
        <taxon>Symbiodinium</taxon>
    </lineage>
</organism>
<evidence type="ECO:0000256" key="1">
    <source>
        <dbReference type="SAM" id="Phobius"/>
    </source>
</evidence>
<dbReference type="EMBL" id="CAJNDS010002078">
    <property type="protein sequence ID" value="CAE7309495.1"/>
    <property type="molecule type" value="Genomic_DNA"/>
</dbReference>
<proteinExistence type="predicted"/>
<keyword evidence="3" id="KW-1185">Reference proteome</keyword>
<name>A0A812NYK1_9DINO</name>
<feature type="transmembrane region" description="Helical" evidence="1">
    <location>
        <begin position="76"/>
        <end position="94"/>
    </location>
</feature>
<gene>
    <name evidence="2" type="primary">PAO</name>
    <name evidence="2" type="ORF">SNAT2548_LOCUS16258</name>
</gene>
<keyword evidence="1" id="KW-0812">Transmembrane</keyword>
<sequence>MCPTCGLRIHEDAFTFLSLALETLRLRSMGLLAGPGPSDFTRLHHFIGPAFLACFPILSPWAPLVFFCMKVLVSEQLLILVLHALIMAGMSFQLELANDFWPELHCTRSAESSETAPNVWHEMARWTGTALVFFAAGVSIFFALGILGGYVYRFHGLLPARWATSLYKPDVRMTRFAAAPQSMSDYRHEFLPVDVMATETLSLSLLRPGLGIAASMGFWHQKMSYAFQVGRRLEWYLPALPDDTKTTAFTSDCVSWMTVARATVHNLSLAWLLLPFGGLPARASLYLNERN</sequence>